<organism evidence="2 3">
    <name type="scientific">Bacillus cereus</name>
    <dbReference type="NCBI Taxonomy" id="1396"/>
    <lineage>
        <taxon>Bacteria</taxon>
        <taxon>Bacillati</taxon>
        <taxon>Bacillota</taxon>
        <taxon>Bacilli</taxon>
        <taxon>Bacillales</taxon>
        <taxon>Bacillaceae</taxon>
        <taxon>Bacillus</taxon>
        <taxon>Bacillus cereus group</taxon>
    </lineage>
</organism>
<feature type="transmembrane region" description="Helical" evidence="1">
    <location>
        <begin position="41"/>
        <end position="59"/>
    </location>
</feature>
<sequence length="214" mass="24427">MDQEKKQNRVNDIEFYYEKNRFFNLLFVTKKYRDMYKSKEALITFLLTVITVYSFTLTLTHETDMVSNITNVFSKQEYYVETVVEPVRSLLLGVAGGFFSLLGFSIGGLAILTGTIDNATISNLRKKGKIDHFMSVIFNFYFAGASTGLSIILCLLTYAASFTKIQFNFGAFLIGGFVITYLIFFSIIYSVMLLGTCIRLFLLKYFYADISDDN</sequence>
<reference evidence="2 3" key="1">
    <citation type="submission" date="2017-09" db="EMBL/GenBank/DDBJ databases">
        <title>Large-scale bioinformatics analysis of Bacillus genomes uncovers conserved roles of natural products in bacterial physiology.</title>
        <authorList>
            <consortium name="Agbiome Team Llc"/>
            <person name="Bleich R.M."/>
            <person name="Kirk G.J."/>
            <person name="Santa Maria K.C."/>
            <person name="Allen S.E."/>
            <person name="Farag S."/>
            <person name="Shank E.A."/>
            <person name="Bowers A."/>
        </authorList>
    </citation>
    <scope>NUCLEOTIDE SEQUENCE [LARGE SCALE GENOMIC DNA]</scope>
    <source>
        <strain evidence="2 3">AFS020204</strain>
    </source>
</reference>
<protein>
    <submittedName>
        <fullName evidence="2">Uncharacterized protein</fullName>
    </submittedName>
</protein>
<dbReference type="AlphaFoldDB" id="A0A9X6VRT9"/>
<comment type="caution">
    <text evidence="2">The sequence shown here is derived from an EMBL/GenBank/DDBJ whole genome shotgun (WGS) entry which is preliminary data.</text>
</comment>
<proteinExistence type="predicted"/>
<keyword evidence="1" id="KW-0472">Membrane</keyword>
<dbReference type="RefSeq" id="WP_098434374.1">
    <property type="nucleotide sequence ID" value="NZ_NTSO01000031.1"/>
</dbReference>
<gene>
    <name evidence="2" type="ORF">CN357_31645</name>
</gene>
<evidence type="ECO:0000256" key="1">
    <source>
        <dbReference type="SAM" id="Phobius"/>
    </source>
</evidence>
<accession>A0A9X6VRT9</accession>
<keyword evidence="1" id="KW-1133">Transmembrane helix</keyword>
<feature type="transmembrane region" description="Helical" evidence="1">
    <location>
        <begin position="133"/>
        <end position="159"/>
    </location>
</feature>
<keyword evidence="1" id="KW-0812">Transmembrane</keyword>
<evidence type="ECO:0000313" key="3">
    <source>
        <dbReference type="Proteomes" id="UP000220210"/>
    </source>
</evidence>
<feature type="transmembrane region" description="Helical" evidence="1">
    <location>
        <begin position="171"/>
        <end position="194"/>
    </location>
</feature>
<name>A0A9X6VRT9_BACCE</name>
<evidence type="ECO:0000313" key="2">
    <source>
        <dbReference type="EMBL" id="PFF41475.1"/>
    </source>
</evidence>
<dbReference type="EMBL" id="NTSO01000031">
    <property type="protein sequence ID" value="PFF41475.1"/>
    <property type="molecule type" value="Genomic_DNA"/>
</dbReference>
<feature type="transmembrane region" description="Helical" evidence="1">
    <location>
        <begin position="90"/>
        <end position="112"/>
    </location>
</feature>
<dbReference type="Proteomes" id="UP000220210">
    <property type="component" value="Unassembled WGS sequence"/>
</dbReference>